<dbReference type="Pfam" id="PF04082">
    <property type="entry name" value="Fungal_trans"/>
    <property type="match status" value="1"/>
</dbReference>
<dbReference type="PANTHER" id="PTHR47655">
    <property type="entry name" value="QUINIC ACID UTILIZATION ACTIVATOR"/>
    <property type="match status" value="1"/>
</dbReference>
<evidence type="ECO:0000256" key="1">
    <source>
        <dbReference type="ARBA" id="ARBA00004123"/>
    </source>
</evidence>
<accession>A0A8H4RV34</accession>
<name>A0A8H4RV34_9HELO</name>
<dbReference type="Gene3D" id="4.10.240.10">
    <property type="entry name" value="Zn(2)-C6 fungal-type DNA-binding domain"/>
    <property type="match status" value="1"/>
</dbReference>
<evidence type="ECO:0000256" key="9">
    <source>
        <dbReference type="ARBA" id="ARBA00023242"/>
    </source>
</evidence>
<organism evidence="12 13">
    <name type="scientific">Cudoniella acicularis</name>
    <dbReference type="NCBI Taxonomy" id="354080"/>
    <lineage>
        <taxon>Eukaryota</taxon>
        <taxon>Fungi</taxon>
        <taxon>Dikarya</taxon>
        <taxon>Ascomycota</taxon>
        <taxon>Pezizomycotina</taxon>
        <taxon>Leotiomycetes</taxon>
        <taxon>Helotiales</taxon>
        <taxon>Tricladiaceae</taxon>
        <taxon>Cudoniella</taxon>
    </lineage>
</organism>
<dbReference type="InterPro" id="IPR036864">
    <property type="entry name" value="Zn2-C6_fun-type_DNA-bd_sf"/>
</dbReference>
<evidence type="ECO:0000256" key="8">
    <source>
        <dbReference type="ARBA" id="ARBA00023163"/>
    </source>
</evidence>
<dbReference type="InterPro" id="IPR007219">
    <property type="entry name" value="XnlR_reg_dom"/>
</dbReference>
<keyword evidence="8" id="KW-0804">Transcription</keyword>
<dbReference type="CDD" id="cd12148">
    <property type="entry name" value="fungal_TF_MHR"/>
    <property type="match status" value="1"/>
</dbReference>
<keyword evidence="9" id="KW-0539">Nucleus</keyword>
<dbReference type="FunFam" id="4.10.240.10:FF:000005">
    <property type="entry name" value="Quinic acid utilization activator"/>
    <property type="match status" value="1"/>
</dbReference>
<evidence type="ECO:0000256" key="4">
    <source>
        <dbReference type="ARBA" id="ARBA00022911"/>
    </source>
</evidence>
<dbReference type="GO" id="GO:0008270">
    <property type="term" value="F:zinc ion binding"/>
    <property type="evidence" value="ECO:0007669"/>
    <property type="project" value="InterPro"/>
</dbReference>
<dbReference type="PANTHER" id="PTHR47655:SF2">
    <property type="entry name" value="QUINIC ACID UTILIZATION ACTIVATOR"/>
    <property type="match status" value="1"/>
</dbReference>
<keyword evidence="2" id="KW-0479">Metal-binding</keyword>
<dbReference type="SMART" id="SM00066">
    <property type="entry name" value="GAL4"/>
    <property type="match status" value="1"/>
</dbReference>
<dbReference type="InterPro" id="IPR052783">
    <property type="entry name" value="Metabolic/Drug-Res_Regulator"/>
</dbReference>
<feature type="domain" description="Zn(2)-C6 fungal-type" evidence="11">
    <location>
        <begin position="40"/>
        <end position="70"/>
    </location>
</feature>
<comment type="subcellular location">
    <subcellularLocation>
        <location evidence="1">Nucleus</location>
    </subcellularLocation>
</comment>
<feature type="region of interest" description="Disordered" evidence="10">
    <location>
        <begin position="713"/>
        <end position="756"/>
    </location>
</feature>
<keyword evidence="7" id="KW-0010">Activator</keyword>
<evidence type="ECO:0000256" key="6">
    <source>
        <dbReference type="ARBA" id="ARBA00023125"/>
    </source>
</evidence>
<evidence type="ECO:0000256" key="2">
    <source>
        <dbReference type="ARBA" id="ARBA00022723"/>
    </source>
</evidence>
<feature type="region of interest" description="Disordered" evidence="10">
    <location>
        <begin position="1"/>
        <end position="41"/>
    </location>
</feature>
<dbReference type="GO" id="GO:0006351">
    <property type="term" value="P:DNA-templated transcription"/>
    <property type="evidence" value="ECO:0007669"/>
    <property type="project" value="InterPro"/>
</dbReference>
<dbReference type="CDD" id="cd00067">
    <property type="entry name" value="GAL4"/>
    <property type="match status" value="1"/>
</dbReference>
<dbReference type="InterPro" id="IPR001138">
    <property type="entry name" value="Zn2Cys6_DnaBD"/>
</dbReference>
<evidence type="ECO:0000256" key="10">
    <source>
        <dbReference type="SAM" id="MobiDB-lite"/>
    </source>
</evidence>
<keyword evidence="3" id="KW-0862">Zinc</keyword>
<comment type="caution">
    <text evidence="12">The sequence shown here is derived from an EMBL/GenBank/DDBJ whole genome shotgun (WGS) entry which is preliminary data.</text>
</comment>
<keyword evidence="6" id="KW-0238">DNA-binding</keyword>
<evidence type="ECO:0000259" key="11">
    <source>
        <dbReference type="PROSITE" id="PS50048"/>
    </source>
</evidence>
<dbReference type="GO" id="GO:0005634">
    <property type="term" value="C:nucleus"/>
    <property type="evidence" value="ECO:0007669"/>
    <property type="project" value="UniProtKB-SubCell"/>
</dbReference>
<keyword evidence="4" id="KW-0672">Quinate metabolism</keyword>
<dbReference type="GO" id="GO:0000981">
    <property type="term" value="F:DNA-binding transcription factor activity, RNA polymerase II-specific"/>
    <property type="evidence" value="ECO:0007669"/>
    <property type="project" value="InterPro"/>
</dbReference>
<gene>
    <name evidence="12" type="ORF">G7Y89_g2103</name>
</gene>
<dbReference type="Proteomes" id="UP000566819">
    <property type="component" value="Unassembled WGS sequence"/>
</dbReference>
<feature type="region of interest" description="Disordered" evidence="10">
    <location>
        <begin position="149"/>
        <end position="172"/>
    </location>
</feature>
<evidence type="ECO:0000256" key="5">
    <source>
        <dbReference type="ARBA" id="ARBA00023015"/>
    </source>
</evidence>
<dbReference type="GO" id="GO:0003677">
    <property type="term" value="F:DNA binding"/>
    <property type="evidence" value="ECO:0007669"/>
    <property type="project" value="UniProtKB-KW"/>
</dbReference>
<protein>
    <recommendedName>
        <fullName evidence="11">Zn(2)-C6 fungal-type domain-containing protein</fullName>
    </recommendedName>
</protein>
<keyword evidence="13" id="KW-1185">Reference proteome</keyword>
<dbReference type="PROSITE" id="PS00463">
    <property type="entry name" value="ZN2_CY6_FUNGAL_1"/>
    <property type="match status" value="1"/>
</dbReference>
<dbReference type="SUPFAM" id="SSF57701">
    <property type="entry name" value="Zn2/Cys6 DNA-binding domain"/>
    <property type="match status" value="1"/>
</dbReference>
<evidence type="ECO:0000256" key="7">
    <source>
        <dbReference type="ARBA" id="ARBA00023159"/>
    </source>
</evidence>
<evidence type="ECO:0000313" key="12">
    <source>
        <dbReference type="EMBL" id="KAF4635973.1"/>
    </source>
</evidence>
<dbReference type="AlphaFoldDB" id="A0A8H4RV34"/>
<proteinExistence type="predicted"/>
<evidence type="ECO:0000256" key="3">
    <source>
        <dbReference type="ARBA" id="ARBA00022833"/>
    </source>
</evidence>
<dbReference type="OrthoDB" id="3364175at2759"/>
<feature type="compositionally biased region" description="Polar residues" evidence="10">
    <location>
        <begin position="713"/>
        <end position="742"/>
    </location>
</feature>
<sequence>MARQSEPGPGRELSTAGEDEGLAPKSKPSKQPPRKRVSQACDRCRSRKDKCDGKKPACSTCTSNGRTCSYDANVKKRGLPEGYVRGLEKLWGLAIRDVNEIEENMLDALNGDEESDNSPARTWSDETNSENLVNIWRKSQLSRELERVLSSVEPVSESSKRKRLDSDVQGTKKTGMGAAASLMSNSQHIIEDRTDPNLGWAEKQFDMKAPSEVIEPSNLPDIATSGHHELKDSNSILTPSYYHGGVTGGTPASSHELPDLPSETWHLLDVYFNYTHIWLPIIEKHDLLRTSYQYSQSHNTTSASGDQAALWAAIAYSKFQHRAINNIPRALGALKDMVWTAERMYAQARALVPNEEGTLELGHVQALLILALANIGMGHLSRAWSLVGQAVRAAVDLGLDKVQDPVSSRPRSRAKHVFLGCFVLDTIIAARLSRRPHLRAEDVEAVGSIDEDGLEEWDPWNDCLSVRRGSSGASRIPASILSTFNRLVQVLQILNEAVCAPRRGSTLKLSTSLLEKLHIWSQRQSPPLYFDSFAMRSEQVAPLLPHHYHLHTTYFTTLATSQLLSHNFSQDGVNLEPCTRSARQISELIKQHSTNFGLLIVPPTYEFFIKSAYDIVNEVQGSIDNTHIALNDWKHNLDVCLDAMEPAWSVFDALRDSVSYRSPRQGRRESEVAFDLISGVNQTVDTPISAQTPQSIASFETGGAYSPHIFMSQGNTQRPRTMSHTTKAVPPRSSQRTQSFGRTSGPGLPLPPSIYQDSRSVINRSNTITSQVSSRNIEGGLTGNYTPLDQSQLLDTQIQNTMSTASDTETDPLSNEFAALDAMEWTGNWDQSLLNLGFTDRGNMNQDFYAFCQEPDPLHPNNVFQQLVASSNAEATNFFGGSGLNSMGLNGYGMVSGDEHEGIEAGQILQALSAAEDQRTSGRVNM</sequence>
<dbReference type="SMART" id="SM00906">
    <property type="entry name" value="Fungal_trans"/>
    <property type="match status" value="1"/>
</dbReference>
<dbReference type="PROSITE" id="PS50048">
    <property type="entry name" value="ZN2_CY6_FUNGAL_2"/>
    <property type="match status" value="1"/>
</dbReference>
<reference evidence="12 13" key="1">
    <citation type="submission" date="2020-03" db="EMBL/GenBank/DDBJ databases">
        <title>Draft Genome Sequence of Cudoniella acicularis.</title>
        <authorList>
            <person name="Buettner E."/>
            <person name="Kellner H."/>
        </authorList>
    </citation>
    <scope>NUCLEOTIDE SEQUENCE [LARGE SCALE GENOMIC DNA]</scope>
    <source>
        <strain evidence="12 13">DSM 108380</strain>
    </source>
</reference>
<keyword evidence="5" id="KW-0805">Transcription regulation</keyword>
<dbReference type="EMBL" id="JAAMPI010000089">
    <property type="protein sequence ID" value="KAF4635973.1"/>
    <property type="molecule type" value="Genomic_DNA"/>
</dbReference>
<dbReference type="Pfam" id="PF00172">
    <property type="entry name" value="Zn_clus"/>
    <property type="match status" value="1"/>
</dbReference>
<evidence type="ECO:0000313" key="13">
    <source>
        <dbReference type="Proteomes" id="UP000566819"/>
    </source>
</evidence>
<dbReference type="GO" id="GO:0045944">
    <property type="term" value="P:positive regulation of transcription by RNA polymerase II"/>
    <property type="evidence" value="ECO:0007669"/>
    <property type="project" value="TreeGrafter"/>
</dbReference>